<evidence type="ECO:0000313" key="4">
    <source>
        <dbReference type="Proteomes" id="UP000007383"/>
    </source>
</evidence>
<dbReference type="HOGENOM" id="CLU_011448_0_0_12"/>
<keyword evidence="2" id="KW-0732">Signal</keyword>
<accession>H9UJQ2</accession>
<keyword evidence="1" id="KW-0175">Coiled coil</keyword>
<dbReference type="EMBL" id="CP003282">
    <property type="protein sequence ID" value="AFG37745.1"/>
    <property type="molecule type" value="Genomic_DNA"/>
</dbReference>
<keyword evidence="4" id="KW-1185">Reference proteome</keyword>
<organism evidence="3 4">
    <name type="scientific">Spirochaeta africana (strain ATCC 700263 / DSM 8902 / Z-7692)</name>
    <dbReference type="NCBI Taxonomy" id="889378"/>
    <lineage>
        <taxon>Bacteria</taxon>
        <taxon>Pseudomonadati</taxon>
        <taxon>Spirochaetota</taxon>
        <taxon>Spirochaetia</taxon>
        <taxon>Spirochaetales</taxon>
        <taxon>Spirochaetaceae</taxon>
        <taxon>Spirochaeta</taxon>
    </lineage>
</organism>
<sequence length="1022" mass="114581">MRVPQLRSRKTLIFLFLLLGAGQAMVYAAGAREDPVRQAAVHIEEQRYNEALQLLAQAVQDDPDRIWEAARLIQGISQARSEYNDQWRQLIQSLRDEPDNSAQALEIIQRMEQIDRFPNPRTTQQVRDARRTVRFRFNQTEFQEIMQDGAELLAGGEYIAAIDRYASGFPLFREEFLEEQYGNIFENRVLGLSSRLDSATSAMRSAVGGLEAELPVGTDQIADTVRLQQQIDQVMPLLDELQEIRNEVVTVAGELDEQNDLVPQLNEELDQDWYLVFLNRFALGRRDAEAPEGVAGAAAQATVDLVGGMVDQALEVAEGIRTQALAAFDSEAWDTAIDRWNTLSSYGQLIETLDDRFFELHQATGELPDTSRILAQRQPLRARLARLQQQGDDMAGLSAALTDFSQLAQIPAEPLPVNLADNAGQLEAVRTLLRGIDTGPETVTDDSDPAVLPAVDPDAVSVDTAETDTTASDPHTVRVLAYQQDLELRLQDWDERLRMAQIELYRTAAAIRELPFRTAISGWEDDLQLSEQELTGIDEVTVEEGAEITVTRRYPQDALPRLQQVRDSSQATALQLQQYQAFLAAIPADVAADTRLEQYIAEAAQLAEQLAALQARTAALLADAEEAIALADQADTQGRQLLAAARAQLAQRNVDQARSLLDQADSQFFDALDYRYDQDVREEYQQLTSVLGEQIIETQTVIVIEQVRERITRGRSLFQQDDFFAAEQVLQEAQDLWETVNPGEPNPEIRNWLGLVRAALNLQTNREITEESPLYFTLVPFLNRAKDQFQQGIAALDRGNRDQAEQLLARSDDNLNAVISAQPFNQEARVLQLRIQQRLDPAEFQQTFEARVQDALQRRATEPENALADLQDLATLQPDYPGIDQAIFQLEITLGIRQAPIDRTAEIQSNNLVQRARQVAAGGTREQLQAAVGLLEEAIEINPENQEAVALLDQYRISIGGQVTTSISFEAQQRFRQAENLFVQGDIAASYAIVQQLLQSPQNQRYTPLINLQRRLETRLGI</sequence>
<dbReference type="AlphaFoldDB" id="H9UJQ2"/>
<dbReference type="PATRIC" id="fig|889378.3.peg.1674"/>
<feature type="signal peptide" evidence="2">
    <location>
        <begin position="1"/>
        <end position="26"/>
    </location>
</feature>
<name>H9UJQ2_SPIAZ</name>
<evidence type="ECO:0000256" key="2">
    <source>
        <dbReference type="SAM" id="SignalP"/>
    </source>
</evidence>
<feature type="coiled-coil region" evidence="1">
    <location>
        <begin position="596"/>
        <end position="623"/>
    </location>
</feature>
<dbReference type="Proteomes" id="UP000007383">
    <property type="component" value="Chromosome"/>
</dbReference>
<evidence type="ECO:0008006" key="5">
    <source>
        <dbReference type="Google" id="ProtNLM"/>
    </source>
</evidence>
<proteinExistence type="predicted"/>
<evidence type="ECO:0000256" key="1">
    <source>
        <dbReference type="SAM" id="Coils"/>
    </source>
</evidence>
<dbReference type="Gene3D" id="1.25.40.10">
    <property type="entry name" value="Tetratricopeptide repeat domain"/>
    <property type="match status" value="1"/>
</dbReference>
<dbReference type="STRING" id="889378.Spiaf_1688"/>
<protein>
    <recommendedName>
        <fullName evidence="5">Tetratricopeptide repeat protein</fullName>
    </recommendedName>
</protein>
<dbReference type="eggNOG" id="ENOG5033Q9N">
    <property type="taxonomic scope" value="Bacteria"/>
</dbReference>
<reference evidence="4" key="1">
    <citation type="journal article" date="2013" name="Stand. Genomic Sci.">
        <title>Complete genome sequence of the halophilic bacterium Spirochaeta africana type strain (Z-7692(T)) from the alkaline Lake Magadi in the East African Rift.</title>
        <authorList>
            <person name="Liolos K."/>
            <person name="Abt B."/>
            <person name="Scheuner C."/>
            <person name="Teshima H."/>
            <person name="Held B."/>
            <person name="Lapidus A."/>
            <person name="Nolan M."/>
            <person name="Lucas S."/>
            <person name="Deshpande S."/>
            <person name="Cheng J.F."/>
            <person name="Tapia R."/>
            <person name="Goodwin L.A."/>
            <person name="Pitluck S."/>
            <person name="Pagani I."/>
            <person name="Ivanova N."/>
            <person name="Mavromatis K."/>
            <person name="Mikhailova N."/>
            <person name="Huntemann M."/>
            <person name="Pati A."/>
            <person name="Chen A."/>
            <person name="Palaniappan K."/>
            <person name="Land M."/>
            <person name="Rohde M."/>
            <person name="Tindall B.J."/>
            <person name="Detter J.C."/>
            <person name="Goker M."/>
            <person name="Bristow J."/>
            <person name="Eisen J.A."/>
            <person name="Markowitz V."/>
            <person name="Hugenholtz P."/>
            <person name="Woyke T."/>
            <person name="Klenk H.P."/>
            <person name="Kyrpides N.C."/>
        </authorList>
    </citation>
    <scope>NUCLEOTIDE SEQUENCE</scope>
    <source>
        <strain evidence="4">ATCC 700263 / DSM 8902 / Z-7692</strain>
    </source>
</reference>
<dbReference type="InterPro" id="IPR011990">
    <property type="entry name" value="TPR-like_helical_dom_sf"/>
</dbReference>
<feature type="chain" id="PRO_5003623064" description="Tetratricopeptide repeat protein" evidence="2">
    <location>
        <begin position="27"/>
        <end position="1022"/>
    </location>
</feature>
<dbReference type="KEGG" id="sfc:Spiaf_1688"/>
<gene>
    <name evidence="3" type="ordered locus">Spiaf_1688</name>
</gene>
<evidence type="ECO:0000313" key="3">
    <source>
        <dbReference type="EMBL" id="AFG37745.1"/>
    </source>
</evidence>